<feature type="transmembrane region" description="Helical" evidence="2">
    <location>
        <begin position="129"/>
        <end position="148"/>
    </location>
</feature>
<sequence>MPKLLRRLLLLLLLLSAILAYSVRPSLLGPLGTVVRLAADLLLLLRLRLLLGCTGSRGCHHCLTLHIICLRLLLLLLLLLSGRRCSRRGHRDRIHLGRLLLLPATLRLVAAPAALLVRATAAAASAATSTAATASAATTTSAIVLVLVDGHGRGPDEHHVYLHVDLVLYQPLRLVHLVLLALARERFLRRLVQGRLAVHLRVRAGLLVDLLDRITTTSDNDLQSHKGHTSIKLLSWFGLPPMPPRPWPPPSPPPPPPPPPRPPPPPPCCSRRSTLSIRSSTMRLPSSTCAFEPCTMQRRSPAPSPRPCMNCSLQPDSP</sequence>
<keyword evidence="2" id="KW-1133">Transmembrane helix</keyword>
<evidence type="ECO:0000256" key="1">
    <source>
        <dbReference type="SAM" id="MobiDB-lite"/>
    </source>
</evidence>
<keyword evidence="2" id="KW-0812">Transmembrane</keyword>
<accession>A0A182TVH8</accession>
<evidence type="ECO:0000256" key="3">
    <source>
        <dbReference type="SAM" id="SignalP"/>
    </source>
</evidence>
<evidence type="ECO:0000313" key="5">
    <source>
        <dbReference type="Proteomes" id="UP000075902"/>
    </source>
</evidence>
<keyword evidence="5" id="KW-1185">Reference proteome</keyword>
<feature type="transmembrane region" description="Helical" evidence="2">
    <location>
        <begin position="100"/>
        <end position="117"/>
    </location>
</feature>
<feature type="region of interest" description="Disordered" evidence="1">
    <location>
        <begin position="296"/>
        <end position="318"/>
    </location>
</feature>
<dbReference type="AlphaFoldDB" id="A0A182TVH8"/>
<dbReference type="VEuPathDB" id="VectorBase:AMEC009034"/>
<keyword evidence="2" id="KW-0472">Membrane</keyword>
<evidence type="ECO:0000313" key="4">
    <source>
        <dbReference type="EnsemblMetazoa" id="AMEC009034-PA"/>
    </source>
</evidence>
<evidence type="ECO:0000256" key="2">
    <source>
        <dbReference type="SAM" id="Phobius"/>
    </source>
</evidence>
<dbReference type="Proteomes" id="UP000075902">
    <property type="component" value="Unassembled WGS sequence"/>
</dbReference>
<keyword evidence="3" id="KW-0732">Signal</keyword>
<reference evidence="5" key="1">
    <citation type="submission" date="2014-01" db="EMBL/GenBank/DDBJ databases">
        <title>The Genome Sequence of Anopheles melas CM1001059_A (V2).</title>
        <authorList>
            <consortium name="The Broad Institute Genomics Platform"/>
            <person name="Neafsey D.E."/>
            <person name="Besansky N."/>
            <person name="Howell P."/>
            <person name="Walton C."/>
            <person name="Young S.K."/>
            <person name="Zeng Q."/>
            <person name="Gargeya S."/>
            <person name="Fitzgerald M."/>
            <person name="Haas B."/>
            <person name="Abouelleil A."/>
            <person name="Allen A.W."/>
            <person name="Alvarado L."/>
            <person name="Arachchi H.M."/>
            <person name="Berlin A.M."/>
            <person name="Chapman S.B."/>
            <person name="Gainer-Dewar J."/>
            <person name="Goldberg J."/>
            <person name="Griggs A."/>
            <person name="Gujja S."/>
            <person name="Hansen M."/>
            <person name="Howarth C."/>
            <person name="Imamovic A."/>
            <person name="Ireland A."/>
            <person name="Larimer J."/>
            <person name="McCowan C."/>
            <person name="Murphy C."/>
            <person name="Pearson M."/>
            <person name="Poon T.W."/>
            <person name="Priest M."/>
            <person name="Roberts A."/>
            <person name="Saif S."/>
            <person name="Shea T."/>
            <person name="Sisk P."/>
            <person name="Sykes S."/>
            <person name="Wortman J."/>
            <person name="Nusbaum C."/>
            <person name="Birren B."/>
        </authorList>
    </citation>
    <scope>NUCLEOTIDE SEQUENCE [LARGE SCALE GENOMIC DNA]</scope>
    <source>
        <strain evidence="5">CM1001059</strain>
    </source>
</reference>
<reference evidence="4" key="2">
    <citation type="submission" date="2020-05" db="UniProtKB">
        <authorList>
            <consortium name="EnsemblMetazoa"/>
        </authorList>
    </citation>
    <scope>IDENTIFICATION</scope>
    <source>
        <strain evidence="4">CM1001059</strain>
    </source>
</reference>
<feature type="transmembrane region" description="Helical" evidence="2">
    <location>
        <begin position="63"/>
        <end position="80"/>
    </location>
</feature>
<protein>
    <submittedName>
        <fullName evidence="4">Uncharacterized protein</fullName>
    </submittedName>
</protein>
<organism evidence="4 5">
    <name type="scientific">Anopheles melas</name>
    <dbReference type="NCBI Taxonomy" id="34690"/>
    <lineage>
        <taxon>Eukaryota</taxon>
        <taxon>Metazoa</taxon>
        <taxon>Ecdysozoa</taxon>
        <taxon>Arthropoda</taxon>
        <taxon>Hexapoda</taxon>
        <taxon>Insecta</taxon>
        <taxon>Pterygota</taxon>
        <taxon>Neoptera</taxon>
        <taxon>Endopterygota</taxon>
        <taxon>Diptera</taxon>
        <taxon>Nematocera</taxon>
        <taxon>Culicoidea</taxon>
        <taxon>Culicidae</taxon>
        <taxon>Anophelinae</taxon>
        <taxon>Anopheles</taxon>
    </lineage>
</organism>
<feature type="chain" id="PRO_5008137347" evidence="3">
    <location>
        <begin position="21"/>
        <end position="318"/>
    </location>
</feature>
<feature type="compositionally biased region" description="Pro residues" evidence="1">
    <location>
        <begin position="247"/>
        <end position="268"/>
    </location>
</feature>
<proteinExistence type="predicted"/>
<feature type="signal peptide" evidence="3">
    <location>
        <begin position="1"/>
        <end position="20"/>
    </location>
</feature>
<feature type="region of interest" description="Disordered" evidence="1">
    <location>
        <begin position="247"/>
        <end position="273"/>
    </location>
</feature>
<dbReference type="EnsemblMetazoa" id="AMEC009034-RA">
    <property type="protein sequence ID" value="AMEC009034-PA"/>
    <property type="gene ID" value="AMEC009034"/>
</dbReference>
<name>A0A182TVH8_9DIPT</name>